<dbReference type="RefSeq" id="WP_347796518.1">
    <property type="nucleotide sequence ID" value="NZ_JAYMYY010000009.1"/>
</dbReference>
<name>A0ABV0HRW0_9ENTR</name>
<organism evidence="3 4">
    <name type="scientific">Pseudocitrobacter cyperus</name>
    <dbReference type="NCBI Taxonomy" id="3112843"/>
    <lineage>
        <taxon>Bacteria</taxon>
        <taxon>Pseudomonadati</taxon>
        <taxon>Pseudomonadota</taxon>
        <taxon>Gammaproteobacteria</taxon>
        <taxon>Enterobacterales</taxon>
        <taxon>Enterobacteriaceae</taxon>
        <taxon>Pseudocitrobacter</taxon>
    </lineage>
</organism>
<protein>
    <submittedName>
        <fullName evidence="3">Fimbrial protein</fullName>
    </submittedName>
</protein>
<dbReference type="Gene3D" id="2.60.40.1090">
    <property type="entry name" value="Fimbrial-type adhesion domain"/>
    <property type="match status" value="1"/>
</dbReference>
<dbReference type="EMBL" id="JAYMYY010000009">
    <property type="protein sequence ID" value="MEO3992299.1"/>
    <property type="molecule type" value="Genomic_DNA"/>
</dbReference>
<feature type="domain" description="Fimbrial-type adhesion" evidence="2">
    <location>
        <begin position="40"/>
        <end position="194"/>
    </location>
</feature>
<dbReference type="InterPro" id="IPR000259">
    <property type="entry name" value="Adhesion_dom_fimbrial"/>
</dbReference>
<evidence type="ECO:0000313" key="4">
    <source>
        <dbReference type="Proteomes" id="UP001444146"/>
    </source>
</evidence>
<dbReference type="SUPFAM" id="SSF49401">
    <property type="entry name" value="Bacterial adhesins"/>
    <property type="match status" value="1"/>
</dbReference>
<evidence type="ECO:0000256" key="1">
    <source>
        <dbReference type="SAM" id="SignalP"/>
    </source>
</evidence>
<comment type="caution">
    <text evidence="3">The sequence shown here is derived from an EMBL/GenBank/DDBJ whole genome shotgun (WGS) entry which is preliminary data.</text>
</comment>
<dbReference type="InterPro" id="IPR036937">
    <property type="entry name" value="Adhesion_dom_fimbrial_sf"/>
</dbReference>
<feature type="signal peptide" evidence="1">
    <location>
        <begin position="1"/>
        <end position="23"/>
    </location>
</feature>
<feature type="chain" id="PRO_5046120908" evidence="1">
    <location>
        <begin position="24"/>
        <end position="194"/>
    </location>
</feature>
<proteinExistence type="predicted"/>
<keyword evidence="4" id="KW-1185">Reference proteome</keyword>
<evidence type="ECO:0000259" key="2">
    <source>
        <dbReference type="Pfam" id="PF00419"/>
    </source>
</evidence>
<reference evidence="3 4" key="1">
    <citation type="submission" date="2024-01" db="EMBL/GenBank/DDBJ databases">
        <title>Pseudocitrobacter sp. Endophytic strain Cyp-38L.</title>
        <authorList>
            <person name="Amer M.A."/>
            <person name="Hamed S.M."/>
        </authorList>
    </citation>
    <scope>NUCLEOTIDE SEQUENCE [LARGE SCALE GENOMIC DNA]</scope>
    <source>
        <strain evidence="3 4">Cyp38S</strain>
    </source>
</reference>
<evidence type="ECO:0000313" key="3">
    <source>
        <dbReference type="EMBL" id="MEO3992299.1"/>
    </source>
</evidence>
<sequence>MKSAIFTVSGFLAWMMAAGLVHAQEPQLVDGEYGLLYVHGALTESACRLVMESTWQEVDMGTIPTASLKKPGDQGTPVRVEIRLEDCLPAPSSIRDAWSGDLLWSRDQPSVTVTFVAPSELMNPGLIRVAGTQGMALRMSDRYHRDVRLGGEGQPLLLEPGNNQLFYYIAPERTASPLVAGAWHALIHFRLNYD</sequence>
<dbReference type="Proteomes" id="UP001444146">
    <property type="component" value="Unassembled WGS sequence"/>
</dbReference>
<accession>A0ABV0HRW0</accession>
<dbReference type="InterPro" id="IPR008966">
    <property type="entry name" value="Adhesion_dom_sf"/>
</dbReference>
<dbReference type="Pfam" id="PF00419">
    <property type="entry name" value="Fimbrial"/>
    <property type="match status" value="1"/>
</dbReference>
<gene>
    <name evidence="3" type="ORF">VSR74_21110</name>
</gene>
<keyword evidence="1" id="KW-0732">Signal</keyword>